<dbReference type="RefSeq" id="WP_307230117.1">
    <property type="nucleotide sequence ID" value="NZ_JAUSTT010000015.1"/>
</dbReference>
<dbReference type="Proteomes" id="UP001223586">
    <property type="component" value="Unassembled WGS sequence"/>
</dbReference>
<proteinExistence type="predicted"/>
<gene>
    <name evidence="1" type="ORF">J2S08_002590</name>
</gene>
<keyword evidence="2" id="KW-1185">Reference proteome</keyword>
<dbReference type="EMBL" id="JAUSTT010000015">
    <property type="protein sequence ID" value="MDQ0176732.1"/>
    <property type="molecule type" value="Genomic_DNA"/>
</dbReference>
<name>A0ABT9WV14_9BACI</name>
<protein>
    <submittedName>
        <fullName evidence="1">Uncharacterized protein</fullName>
    </submittedName>
</protein>
<evidence type="ECO:0000313" key="1">
    <source>
        <dbReference type="EMBL" id="MDQ0176732.1"/>
    </source>
</evidence>
<reference evidence="1 2" key="1">
    <citation type="submission" date="2023-07" db="EMBL/GenBank/DDBJ databases">
        <title>Genomic Encyclopedia of Type Strains, Phase IV (KMG-IV): sequencing the most valuable type-strain genomes for metagenomic binning, comparative biology and taxonomic classification.</title>
        <authorList>
            <person name="Goeker M."/>
        </authorList>
    </citation>
    <scope>NUCLEOTIDE SEQUENCE [LARGE SCALE GENOMIC DNA]</scope>
    <source>
        <strain evidence="1 2">DSM 23837</strain>
    </source>
</reference>
<accession>A0ABT9WV14</accession>
<comment type="caution">
    <text evidence="1">The sequence shown here is derived from an EMBL/GenBank/DDBJ whole genome shotgun (WGS) entry which is preliminary data.</text>
</comment>
<evidence type="ECO:0000313" key="2">
    <source>
        <dbReference type="Proteomes" id="UP001223586"/>
    </source>
</evidence>
<organism evidence="1 2">
    <name type="scientific">Bacillus chungangensis</name>
    <dbReference type="NCBI Taxonomy" id="587633"/>
    <lineage>
        <taxon>Bacteria</taxon>
        <taxon>Bacillati</taxon>
        <taxon>Bacillota</taxon>
        <taxon>Bacilli</taxon>
        <taxon>Bacillales</taxon>
        <taxon>Bacillaceae</taxon>
        <taxon>Bacillus</taxon>
    </lineage>
</organism>
<sequence>MMIPESRNLYDPIVYILKRLNKETIGSGSKDNSGNSDSCCTCLDVDVDHLTPEWKRNRITKLTGIKDGKILYEVMFQYGKNRLIEKITSICATGYKEIVTFEYQRYKIINIHVESNGVNSKLDVMSKNHARERSINTIHMIDA</sequence>